<dbReference type="SUPFAM" id="SSF46785">
    <property type="entry name" value="Winged helix' DNA-binding domain"/>
    <property type="match status" value="1"/>
</dbReference>
<feature type="domain" description="HORMA" evidence="9">
    <location>
        <begin position="21"/>
        <end position="227"/>
    </location>
</feature>
<dbReference type="SUPFAM" id="SSF56019">
    <property type="entry name" value="The spindle assembly checkpoint protein mad2"/>
    <property type="match status" value="1"/>
</dbReference>
<dbReference type="Proteomes" id="UP001479436">
    <property type="component" value="Unassembled WGS sequence"/>
</dbReference>
<evidence type="ECO:0000259" key="9">
    <source>
        <dbReference type="PROSITE" id="PS50815"/>
    </source>
</evidence>
<evidence type="ECO:0000313" key="11">
    <source>
        <dbReference type="Proteomes" id="UP001479436"/>
    </source>
</evidence>
<evidence type="ECO:0000256" key="6">
    <source>
        <dbReference type="ARBA" id="ARBA00022833"/>
    </source>
</evidence>
<dbReference type="PANTHER" id="PTHR48225:SF7">
    <property type="entry name" value="MEIOSIS-SPECIFIC PROTEIN HOP1"/>
    <property type="match status" value="1"/>
</dbReference>
<keyword evidence="11" id="KW-1185">Reference proteome</keyword>
<dbReference type="SMART" id="SM00249">
    <property type="entry name" value="PHD"/>
    <property type="match status" value="1"/>
</dbReference>
<dbReference type="InterPro" id="IPR003511">
    <property type="entry name" value="HORMA_dom"/>
</dbReference>
<dbReference type="InterPro" id="IPR036570">
    <property type="entry name" value="HORMA_dom_sf"/>
</dbReference>
<evidence type="ECO:0000256" key="4">
    <source>
        <dbReference type="ARBA" id="ARBA00022723"/>
    </source>
</evidence>
<dbReference type="Gene3D" id="3.30.40.10">
    <property type="entry name" value="Zinc/RING finger domain, C3HC4 (zinc finger)"/>
    <property type="match status" value="1"/>
</dbReference>
<evidence type="ECO:0000256" key="5">
    <source>
        <dbReference type="ARBA" id="ARBA00022771"/>
    </source>
</evidence>
<dbReference type="Gene3D" id="3.30.900.10">
    <property type="entry name" value="HORMA domain"/>
    <property type="match status" value="1"/>
</dbReference>
<evidence type="ECO:0000256" key="7">
    <source>
        <dbReference type="ARBA" id="ARBA00023242"/>
    </source>
</evidence>
<dbReference type="InterPro" id="IPR051294">
    <property type="entry name" value="HORMA_MeioticProgression"/>
</dbReference>
<dbReference type="PROSITE" id="PS50815">
    <property type="entry name" value="HORMA"/>
    <property type="match status" value="1"/>
</dbReference>
<dbReference type="Pfam" id="PF02301">
    <property type="entry name" value="HORMA"/>
    <property type="match status" value="1"/>
</dbReference>
<accession>A0ABR2WBJ5</accession>
<evidence type="ECO:0000313" key="10">
    <source>
        <dbReference type="EMBL" id="KAK9729532.1"/>
    </source>
</evidence>
<proteinExistence type="predicted"/>
<evidence type="ECO:0000256" key="3">
    <source>
        <dbReference type="ARBA" id="ARBA00022454"/>
    </source>
</evidence>
<dbReference type="InterPro" id="IPR011011">
    <property type="entry name" value="Znf_FYVE_PHD"/>
</dbReference>
<keyword evidence="4" id="KW-0479">Metal-binding</keyword>
<keyword evidence="3" id="KW-0158">Chromosome</keyword>
<evidence type="ECO:0000256" key="1">
    <source>
        <dbReference type="ARBA" id="ARBA00004123"/>
    </source>
</evidence>
<keyword evidence="7" id="KW-0539">Nucleus</keyword>
<dbReference type="EMBL" id="JASJQH010006879">
    <property type="protein sequence ID" value="KAK9729532.1"/>
    <property type="molecule type" value="Genomic_DNA"/>
</dbReference>
<name>A0ABR2WBJ5_9FUNG</name>
<sequence length="609" mass="70314">MQAQAQQSSKQLVETQLPTEQQSSTLVKKLLQSSLGCITYLRALFPEENYFTENIGKASELSIKQIKRGFSAEGDTLIDWMEKGCYHALEKKYLRSVILGIYLDPNEPTNLAETYTFDITYPEEGETNITITKDNEEIMRFKSKGEIKKASQQLLRRLILLTQTLKPLPDNRFITMKLLYYDVAPSDYEPPLFRPEDPDKRFVFEVEPERIDIGEVETPYHSLNIKVATISDHFDDPEETDENSEIPTQVLETSIQDTQEITKLIAASSPDERILSLSEIEAQTYEKVVYDAENEECTRDSSEEISFTQATVPIVHSQELIATQDYSTFISEYSLTPNNTNTTMTSENLDTNRDYRHYPTELDPIEYLENLAHSKLLKLRIDNDELPSQVTSYQMQDEKKMIVQCVCGLNESDGDMIFCDYCGTWGHIVCFGFKSKDDSRIPDVHICYACKFSKDPELNLRYNSRRIESLAIWRHCLSIIWDEGLDSCPLLAWRLGINTPTARKLINRLCREGFLIKTKKAGEQKMRGKYSYLVVKNPEMEEILDRYFSQDLDVALFHYETKKRTNRARTLTRKRLSTECAPKLTDKLVEKDSRKKRKVSIAQDSISVL</sequence>
<comment type="subcellular location">
    <subcellularLocation>
        <location evidence="2">Chromosome</location>
    </subcellularLocation>
    <subcellularLocation>
        <location evidence="1">Nucleus</location>
    </subcellularLocation>
</comment>
<protein>
    <recommendedName>
        <fullName evidence="9">HORMA domain-containing protein</fullName>
    </recommendedName>
</protein>
<keyword evidence="8" id="KW-0469">Meiosis</keyword>
<keyword evidence="6" id="KW-0862">Zinc</keyword>
<organism evidence="10 11">
    <name type="scientific">Basidiobolus ranarum</name>
    <dbReference type="NCBI Taxonomy" id="34480"/>
    <lineage>
        <taxon>Eukaryota</taxon>
        <taxon>Fungi</taxon>
        <taxon>Fungi incertae sedis</taxon>
        <taxon>Zoopagomycota</taxon>
        <taxon>Entomophthoromycotina</taxon>
        <taxon>Basidiobolomycetes</taxon>
        <taxon>Basidiobolales</taxon>
        <taxon>Basidiobolaceae</taxon>
        <taxon>Basidiobolus</taxon>
    </lineage>
</organism>
<comment type="caution">
    <text evidence="10">The sequence shown here is derived from an EMBL/GenBank/DDBJ whole genome shotgun (WGS) entry which is preliminary data.</text>
</comment>
<dbReference type="PANTHER" id="PTHR48225">
    <property type="entry name" value="HORMA DOMAIN-CONTAINING PROTEIN 1"/>
    <property type="match status" value="1"/>
</dbReference>
<dbReference type="InterPro" id="IPR013083">
    <property type="entry name" value="Znf_RING/FYVE/PHD"/>
</dbReference>
<reference evidence="10 11" key="1">
    <citation type="submission" date="2023-04" db="EMBL/GenBank/DDBJ databases">
        <title>Genome of Basidiobolus ranarum AG-B5.</title>
        <authorList>
            <person name="Stajich J.E."/>
            <person name="Carter-House D."/>
            <person name="Gryganskyi A."/>
        </authorList>
    </citation>
    <scope>NUCLEOTIDE SEQUENCE [LARGE SCALE GENOMIC DNA]</scope>
    <source>
        <strain evidence="10 11">AG-B5</strain>
    </source>
</reference>
<dbReference type="SUPFAM" id="SSF57903">
    <property type="entry name" value="FYVE/PHD zinc finger"/>
    <property type="match status" value="1"/>
</dbReference>
<dbReference type="Pfam" id="PF20826">
    <property type="entry name" value="PHD_5"/>
    <property type="match status" value="1"/>
</dbReference>
<dbReference type="InterPro" id="IPR036390">
    <property type="entry name" value="WH_DNA-bd_sf"/>
</dbReference>
<evidence type="ECO:0000256" key="2">
    <source>
        <dbReference type="ARBA" id="ARBA00004286"/>
    </source>
</evidence>
<dbReference type="InterPro" id="IPR001965">
    <property type="entry name" value="Znf_PHD"/>
</dbReference>
<evidence type="ECO:0000256" key="8">
    <source>
        <dbReference type="ARBA" id="ARBA00023254"/>
    </source>
</evidence>
<gene>
    <name evidence="10" type="ORF">K7432_000214</name>
</gene>
<keyword evidence="5" id="KW-0863">Zinc-finger</keyword>